<keyword evidence="3 6" id="KW-0378">Hydrolase</keyword>
<name>A0A4Q7UZ02_PSEST</name>
<feature type="chain" id="PRO_5020912479" evidence="4">
    <location>
        <begin position="36"/>
        <end position="537"/>
    </location>
</feature>
<dbReference type="InterPro" id="IPR051601">
    <property type="entry name" value="Serine_prot/Carboxylest_S33"/>
</dbReference>
<dbReference type="Proteomes" id="UP000291591">
    <property type="component" value="Unassembled WGS sequence"/>
</dbReference>
<dbReference type="SUPFAM" id="SSF53474">
    <property type="entry name" value="alpha/beta-Hydrolases"/>
    <property type="match status" value="1"/>
</dbReference>
<dbReference type="PANTHER" id="PTHR43248:SF29">
    <property type="entry name" value="TRIPEPTIDYL AMINOPEPTIDASE"/>
    <property type="match status" value="1"/>
</dbReference>
<feature type="domain" description="AB hydrolase-1" evidence="5">
    <location>
        <begin position="124"/>
        <end position="504"/>
    </location>
</feature>
<dbReference type="RefSeq" id="WP_130291230.1">
    <property type="nucleotide sequence ID" value="NZ_SHKL01000001.1"/>
</dbReference>
<reference evidence="6 7" key="1">
    <citation type="submission" date="2019-02" db="EMBL/GenBank/DDBJ databases">
        <title>Sequencing the genomes of 1000 actinobacteria strains.</title>
        <authorList>
            <person name="Klenk H.-P."/>
        </authorList>
    </citation>
    <scope>NUCLEOTIDE SEQUENCE [LARGE SCALE GENOMIC DNA]</scope>
    <source>
        <strain evidence="6 7">DSM 45779</strain>
    </source>
</reference>
<dbReference type="InterPro" id="IPR000073">
    <property type="entry name" value="AB_hydrolase_1"/>
</dbReference>
<sequence length="537" mass="56531">MFVRARCRRSSGRPARTTAILAAVVASVALLGACADTSTESEGAPAPTPPELAAFYDQQLSWGPCSGFAGSSADTAAFADPKFDCTRVEVPLDYAKPDGEKAQVALLRQKASGGPKIGSLFFDPGGPGASGTSYLANASASLAPTLGQRFDLIGFDPRGTGASLPKIDCLNDRENDQERAKVFTDPSPAGVAAAEADSKAYADRCAQRVGTDVLANMGTRDASKDMDVLRAAVGDQKMNYVGYSYGTELGTAYAEAFPQNVRALVLDGAIDPTQTTVDSSVKQAAGFQLAFENYAKWCATQNQQQSPCPLGTDPAQATRAFNTIAQRLIDNPVPVGDGRDLSFDDAITGVTQALYVSEYWPVLSRGISEVANGQGRILQILADSYYERDEQGRYTNMLEAFQSISCVNQKPVTDPAEVRELNEKANEAAPFRATGRGVVAAKDACAFWPVPPTSEPHTPNVQGLPPVVVVSVTGDPATPYQAGVDLAAQLKGSLIKVNGEQHTASLRGNACLDDQVVAYLVDLKTPGAGAECTLDPA</sequence>
<evidence type="ECO:0000259" key="5">
    <source>
        <dbReference type="Pfam" id="PF00561"/>
    </source>
</evidence>
<comment type="similarity">
    <text evidence="1">Belongs to the peptidase S33 family.</text>
</comment>
<dbReference type="EMBL" id="SHKL01000001">
    <property type="protein sequence ID" value="RZT87025.1"/>
    <property type="molecule type" value="Genomic_DNA"/>
</dbReference>
<dbReference type="AlphaFoldDB" id="A0A4Q7UZ02"/>
<organism evidence="6 7">
    <name type="scientific">Pseudonocardia sediminis</name>
    <dbReference type="NCBI Taxonomy" id="1397368"/>
    <lineage>
        <taxon>Bacteria</taxon>
        <taxon>Bacillati</taxon>
        <taxon>Actinomycetota</taxon>
        <taxon>Actinomycetes</taxon>
        <taxon>Pseudonocardiales</taxon>
        <taxon>Pseudonocardiaceae</taxon>
        <taxon>Pseudonocardia</taxon>
    </lineage>
</organism>
<dbReference type="GO" id="GO:0016787">
    <property type="term" value="F:hydrolase activity"/>
    <property type="evidence" value="ECO:0007669"/>
    <property type="project" value="UniProtKB-KW"/>
</dbReference>
<gene>
    <name evidence="6" type="ORF">EV383_3931</name>
</gene>
<dbReference type="PROSITE" id="PS51257">
    <property type="entry name" value="PROKAR_LIPOPROTEIN"/>
    <property type="match status" value="1"/>
</dbReference>
<dbReference type="Gene3D" id="3.40.50.1820">
    <property type="entry name" value="alpha/beta hydrolase"/>
    <property type="match status" value="1"/>
</dbReference>
<evidence type="ECO:0000313" key="6">
    <source>
        <dbReference type="EMBL" id="RZT87025.1"/>
    </source>
</evidence>
<comment type="caution">
    <text evidence="6">The sequence shown here is derived from an EMBL/GenBank/DDBJ whole genome shotgun (WGS) entry which is preliminary data.</text>
</comment>
<keyword evidence="2 4" id="KW-0732">Signal</keyword>
<evidence type="ECO:0000256" key="3">
    <source>
        <dbReference type="ARBA" id="ARBA00022801"/>
    </source>
</evidence>
<evidence type="ECO:0000256" key="2">
    <source>
        <dbReference type="ARBA" id="ARBA00022729"/>
    </source>
</evidence>
<feature type="signal peptide" evidence="4">
    <location>
        <begin position="1"/>
        <end position="35"/>
    </location>
</feature>
<keyword evidence="7" id="KW-1185">Reference proteome</keyword>
<evidence type="ECO:0000256" key="1">
    <source>
        <dbReference type="ARBA" id="ARBA00010088"/>
    </source>
</evidence>
<proteinExistence type="inferred from homology"/>
<dbReference type="InterPro" id="IPR029058">
    <property type="entry name" value="AB_hydrolase_fold"/>
</dbReference>
<dbReference type="PANTHER" id="PTHR43248">
    <property type="entry name" value="2-SUCCINYL-6-HYDROXY-2,4-CYCLOHEXADIENE-1-CARBOXYLATE SYNTHASE"/>
    <property type="match status" value="1"/>
</dbReference>
<evidence type="ECO:0000313" key="7">
    <source>
        <dbReference type="Proteomes" id="UP000291591"/>
    </source>
</evidence>
<evidence type="ECO:0000256" key="4">
    <source>
        <dbReference type="SAM" id="SignalP"/>
    </source>
</evidence>
<dbReference type="Pfam" id="PF00561">
    <property type="entry name" value="Abhydrolase_1"/>
    <property type="match status" value="1"/>
</dbReference>
<protein>
    <submittedName>
        <fullName evidence="6">Alpha/beta hydrolase family protein</fullName>
    </submittedName>
</protein>
<accession>A0A4Q7UZ02</accession>
<dbReference type="OrthoDB" id="3252468at2"/>